<dbReference type="Proteomes" id="UP000000707">
    <property type="component" value="Unassembled WGS sequence"/>
</dbReference>
<protein>
    <submittedName>
        <fullName evidence="2">Uncharacterized protein</fullName>
    </submittedName>
</protein>
<proteinExistence type="predicted"/>
<feature type="compositionally biased region" description="Low complexity" evidence="1">
    <location>
        <begin position="150"/>
        <end position="162"/>
    </location>
</feature>
<feature type="region of interest" description="Disordered" evidence="1">
    <location>
        <begin position="146"/>
        <end position="165"/>
    </location>
</feature>
<dbReference type="AlphaFoldDB" id="G3B169"/>
<feature type="compositionally biased region" description="Basic residues" evidence="1">
    <location>
        <begin position="26"/>
        <end position="40"/>
    </location>
</feature>
<feature type="compositionally biased region" description="Low complexity" evidence="1">
    <location>
        <begin position="376"/>
        <end position="388"/>
    </location>
</feature>
<feature type="compositionally biased region" description="Low complexity" evidence="1">
    <location>
        <begin position="270"/>
        <end position="293"/>
    </location>
</feature>
<evidence type="ECO:0000313" key="2">
    <source>
        <dbReference type="EMBL" id="EGV64893.1"/>
    </source>
</evidence>
<evidence type="ECO:0000313" key="3">
    <source>
        <dbReference type="Proteomes" id="UP000000707"/>
    </source>
</evidence>
<feature type="compositionally biased region" description="Low complexity" evidence="1">
    <location>
        <begin position="308"/>
        <end position="321"/>
    </location>
</feature>
<feature type="region of interest" description="Disordered" evidence="1">
    <location>
        <begin position="259"/>
        <end position="293"/>
    </location>
</feature>
<dbReference type="KEGG" id="cten:18249777"/>
<dbReference type="OrthoDB" id="4068596at2759"/>
<feature type="region of interest" description="Disordered" evidence="1">
    <location>
        <begin position="308"/>
        <end position="328"/>
    </location>
</feature>
<accession>G3B169</accession>
<name>G3B169_CANTC</name>
<organism evidence="3">
    <name type="scientific">Candida tenuis (strain ATCC 10573 / BCRC 21748 / CBS 615 / JCM 9827 / NBRC 10315 / NRRL Y-1498 / VKM Y-70)</name>
    <name type="common">Yeast</name>
    <name type="synonym">Yamadazyma tenuis</name>
    <dbReference type="NCBI Taxonomy" id="590646"/>
    <lineage>
        <taxon>Eukaryota</taxon>
        <taxon>Fungi</taxon>
        <taxon>Dikarya</taxon>
        <taxon>Ascomycota</taxon>
        <taxon>Saccharomycotina</taxon>
        <taxon>Pichiomycetes</taxon>
        <taxon>Debaryomycetaceae</taxon>
        <taxon>Yamadazyma</taxon>
    </lineage>
</organism>
<gene>
    <name evidence="2" type="ORF">CANTEDRAFT_134198</name>
</gene>
<dbReference type="STRING" id="590646.G3B169"/>
<dbReference type="GeneID" id="18249777"/>
<dbReference type="HOGENOM" id="CLU_667303_0_0_1"/>
<sequence>MSVVIPSSAAGWPHNGTATTIPAKPPSRKPARVSKPRKEKHSPQKFDAINYERNDEFKLDYELASSISLRVNQLIKRQVLMNSLINEDSRANIIRLIANSILSEHKEVIGFADPRHFNTWYSSSPGSTVNPNANLIPLSPLLNDSDAEYPASNPSPNPNSSALDSLTLPGISTNLMFVHGNNLHNGSGNTVNNSFVIPNQLSLSQIQNQGKQLPSFNSIQNSLPLSPTASAATLFGATSSLPNPNGIITVNTVNTNGTVNMNSASTPNTTYGGSSNSSLQSNYTSSTGTSSTSNTSYNNFNTWNPTLNPSNLLKSNPNKSSGHSHANSSNFTTIAMGYESTSGSSKGPVNSQSGISNNNNYLGALSTLLNVPGVSSPNSNSNIPGQNGLKSSPFIGNDLPLPFKLRTESDSE</sequence>
<dbReference type="EMBL" id="GL996515">
    <property type="protein sequence ID" value="EGV64893.1"/>
    <property type="molecule type" value="Genomic_DNA"/>
</dbReference>
<keyword evidence="3" id="KW-1185">Reference proteome</keyword>
<evidence type="ECO:0000256" key="1">
    <source>
        <dbReference type="SAM" id="MobiDB-lite"/>
    </source>
</evidence>
<feature type="region of interest" description="Disordered" evidence="1">
    <location>
        <begin position="376"/>
        <end position="412"/>
    </location>
</feature>
<reference evidence="2 3" key="1">
    <citation type="journal article" date="2011" name="Proc. Natl. Acad. Sci. U.S.A.">
        <title>Comparative genomics of xylose-fermenting fungi for enhanced biofuel production.</title>
        <authorList>
            <person name="Wohlbach D.J."/>
            <person name="Kuo A."/>
            <person name="Sato T.K."/>
            <person name="Potts K.M."/>
            <person name="Salamov A.A."/>
            <person name="LaButti K.M."/>
            <person name="Sun H."/>
            <person name="Clum A."/>
            <person name="Pangilinan J.L."/>
            <person name="Lindquist E.A."/>
            <person name="Lucas S."/>
            <person name="Lapidus A."/>
            <person name="Jin M."/>
            <person name="Gunawan C."/>
            <person name="Balan V."/>
            <person name="Dale B.E."/>
            <person name="Jeffries T.W."/>
            <person name="Zinkel R."/>
            <person name="Barry K.W."/>
            <person name="Grigoriev I.V."/>
            <person name="Gasch A.P."/>
        </authorList>
    </citation>
    <scope>NUCLEOTIDE SEQUENCE [LARGE SCALE GENOMIC DNA]</scope>
    <source>
        <strain evidence="3">ATCC 10573 / BCRC 21748 / CBS 615 / JCM 9827 / NBRC 10315 / NRRL Y-1498 / VKM Y-70</strain>
    </source>
</reference>
<feature type="region of interest" description="Disordered" evidence="1">
    <location>
        <begin position="1"/>
        <end position="43"/>
    </location>
</feature>